<sequence length="65" mass="7292">MPKLLVLSVLHEIIICLQLILFHIGSEYTAFGVFKDLIVQPVFVKRMFLGGKRQEDSSMSAGPKT</sequence>
<dbReference type="Proteomes" id="UP000054279">
    <property type="component" value="Unassembled WGS sequence"/>
</dbReference>
<reference evidence="1 2" key="1">
    <citation type="submission" date="2014-06" db="EMBL/GenBank/DDBJ databases">
        <title>Evolutionary Origins and Diversification of the Mycorrhizal Mutualists.</title>
        <authorList>
            <consortium name="DOE Joint Genome Institute"/>
            <consortium name="Mycorrhizal Genomics Consortium"/>
            <person name="Kohler A."/>
            <person name="Kuo A."/>
            <person name="Nagy L.G."/>
            <person name="Floudas D."/>
            <person name="Copeland A."/>
            <person name="Barry K.W."/>
            <person name="Cichocki N."/>
            <person name="Veneault-Fourrey C."/>
            <person name="LaButti K."/>
            <person name="Lindquist E.A."/>
            <person name="Lipzen A."/>
            <person name="Lundell T."/>
            <person name="Morin E."/>
            <person name="Murat C."/>
            <person name="Riley R."/>
            <person name="Ohm R."/>
            <person name="Sun H."/>
            <person name="Tunlid A."/>
            <person name="Henrissat B."/>
            <person name="Grigoriev I.V."/>
            <person name="Hibbett D.S."/>
            <person name="Martin F."/>
        </authorList>
    </citation>
    <scope>NUCLEOTIDE SEQUENCE [LARGE SCALE GENOMIC DNA]</scope>
    <source>
        <strain evidence="1 2">SS14</strain>
    </source>
</reference>
<evidence type="ECO:0000313" key="1">
    <source>
        <dbReference type="EMBL" id="KIJ42363.1"/>
    </source>
</evidence>
<evidence type="ECO:0000313" key="2">
    <source>
        <dbReference type="Proteomes" id="UP000054279"/>
    </source>
</evidence>
<name>A0A0C9UH52_SPHS4</name>
<protein>
    <submittedName>
        <fullName evidence="1">Uncharacterized protein</fullName>
    </submittedName>
</protein>
<proteinExistence type="predicted"/>
<gene>
    <name evidence="1" type="ORF">M422DRAFT_31329</name>
</gene>
<dbReference type="HOGENOM" id="CLU_2851199_0_0_1"/>
<dbReference type="AlphaFoldDB" id="A0A0C9UH52"/>
<organism evidence="1 2">
    <name type="scientific">Sphaerobolus stellatus (strain SS14)</name>
    <dbReference type="NCBI Taxonomy" id="990650"/>
    <lineage>
        <taxon>Eukaryota</taxon>
        <taxon>Fungi</taxon>
        <taxon>Dikarya</taxon>
        <taxon>Basidiomycota</taxon>
        <taxon>Agaricomycotina</taxon>
        <taxon>Agaricomycetes</taxon>
        <taxon>Phallomycetidae</taxon>
        <taxon>Geastrales</taxon>
        <taxon>Sphaerobolaceae</taxon>
        <taxon>Sphaerobolus</taxon>
    </lineage>
</organism>
<keyword evidence="2" id="KW-1185">Reference proteome</keyword>
<accession>A0A0C9UH52</accession>
<dbReference type="EMBL" id="KN837130">
    <property type="protein sequence ID" value="KIJ42363.1"/>
    <property type="molecule type" value="Genomic_DNA"/>
</dbReference>